<dbReference type="Pfam" id="PF00440">
    <property type="entry name" value="TetR_N"/>
    <property type="match status" value="1"/>
</dbReference>
<dbReference type="Gene3D" id="1.10.10.60">
    <property type="entry name" value="Homeodomain-like"/>
    <property type="match status" value="1"/>
</dbReference>
<feature type="domain" description="HTH tetR-type" evidence="4">
    <location>
        <begin position="2"/>
        <end position="61"/>
    </location>
</feature>
<protein>
    <submittedName>
        <fullName evidence="5">TetR/AcrR family transcriptional regulator</fullName>
    </submittedName>
</protein>
<accession>A0ABY5JY07</accession>
<gene>
    <name evidence="5" type="ORF">NP439_10070</name>
</gene>
<dbReference type="InterPro" id="IPR023772">
    <property type="entry name" value="DNA-bd_HTH_TetR-type_CS"/>
</dbReference>
<evidence type="ECO:0000313" key="6">
    <source>
        <dbReference type="Proteomes" id="UP001059773"/>
    </source>
</evidence>
<dbReference type="RefSeq" id="WP_256709860.1">
    <property type="nucleotide sequence ID" value="NZ_CP101914.1"/>
</dbReference>
<dbReference type="Proteomes" id="UP001059773">
    <property type="component" value="Chromosome"/>
</dbReference>
<keyword evidence="2 3" id="KW-0238">DNA-binding</keyword>
<dbReference type="PROSITE" id="PS50977">
    <property type="entry name" value="HTH_TETR_2"/>
    <property type="match status" value="1"/>
</dbReference>
<name>A0ABY5JY07_9BACI</name>
<evidence type="ECO:0000313" key="5">
    <source>
        <dbReference type="EMBL" id="UUI04951.1"/>
    </source>
</evidence>
<dbReference type="PROSITE" id="PS01081">
    <property type="entry name" value="HTH_TETR_1"/>
    <property type="match status" value="1"/>
</dbReference>
<evidence type="ECO:0000259" key="4">
    <source>
        <dbReference type="PROSITE" id="PS50977"/>
    </source>
</evidence>
<feature type="DNA-binding region" description="H-T-H motif" evidence="3">
    <location>
        <begin position="24"/>
        <end position="43"/>
    </location>
</feature>
<dbReference type="PANTHER" id="PTHR43479">
    <property type="entry name" value="ACREF/ENVCD OPERON REPRESSOR-RELATED"/>
    <property type="match status" value="1"/>
</dbReference>
<evidence type="ECO:0000256" key="2">
    <source>
        <dbReference type="ARBA" id="ARBA00023125"/>
    </source>
</evidence>
<dbReference type="EMBL" id="CP101914">
    <property type="protein sequence ID" value="UUI04951.1"/>
    <property type="molecule type" value="Genomic_DNA"/>
</dbReference>
<keyword evidence="6" id="KW-1185">Reference proteome</keyword>
<evidence type="ECO:0000256" key="1">
    <source>
        <dbReference type="ARBA" id="ARBA00022491"/>
    </source>
</evidence>
<keyword evidence="1" id="KW-0678">Repressor</keyword>
<dbReference type="PANTHER" id="PTHR43479:SF11">
    <property type="entry name" value="ACREF_ENVCD OPERON REPRESSOR-RELATED"/>
    <property type="match status" value="1"/>
</dbReference>
<organism evidence="5 6">
    <name type="scientific">Oceanobacillus jeddahense</name>
    <dbReference type="NCBI Taxonomy" id="1462527"/>
    <lineage>
        <taxon>Bacteria</taxon>
        <taxon>Bacillati</taxon>
        <taxon>Bacillota</taxon>
        <taxon>Bacilli</taxon>
        <taxon>Bacillales</taxon>
        <taxon>Bacillaceae</taxon>
        <taxon>Oceanobacillus</taxon>
    </lineage>
</organism>
<reference evidence="5" key="1">
    <citation type="submission" date="2022-07" db="EMBL/GenBank/DDBJ databases">
        <title>FELIX.</title>
        <authorList>
            <person name="Wan K.H."/>
            <person name="Park S."/>
            <person name="Lawrence Q."/>
            <person name="Eichenberger J.P."/>
            <person name="Booth B.W."/>
            <person name="Piaggio A.J."/>
            <person name="Chandler J.C."/>
            <person name="Franklin A.B."/>
            <person name="Celniker S.E."/>
        </authorList>
    </citation>
    <scope>NUCLEOTIDE SEQUENCE</scope>
    <source>
        <strain evidence="5">QA-1986 374</strain>
    </source>
</reference>
<sequence length="189" mass="21712">MITIEYRIIQAFAEELKENGIKFTMDDLARRLGISKRTLYEHFSSKADILDALIEDAFAEVDKKNELILQNDDIPVTEKIKEVIISLPTHIELVDRPTLEQIKRSFPEQWEKLSKIYTKDWDEMDALIEQGIREGIIANKNAALIVKMIRGAVETAQDQQFYIVNDISLTEALSQIADIILYGLVSKEE</sequence>
<dbReference type="InterPro" id="IPR050624">
    <property type="entry name" value="HTH-type_Tx_Regulator"/>
</dbReference>
<dbReference type="InterPro" id="IPR009057">
    <property type="entry name" value="Homeodomain-like_sf"/>
</dbReference>
<dbReference type="Gene3D" id="1.10.357.10">
    <property type="entry name" value="Tetracycline Repressor, domain 2"/>
    <property type="match status" value="1"/>
</dbReference>
<dbReference type="InterPro" id="IPR036271">
    <property type="entry name" value="Tet_transcr_reg_TetR-rel_C_sf"/>
</dbReference>
<dbReference type="InterPro" id="IPR001647">
    <property type="entry name" value="HTH_TetR"/>
</dbReference>
<dbReference type="SUPFAM" id="SSF46689">
    <property type="entry name" value="Homeodomain-like"/>
    <property type="match status" value="1"/>
</dbReference>
<dbReference type="SUPFAM" id="SSF48498">
    <property type="entry name" value="Tetracyclin repressor-like, C-terminal domain"/>
    <property type="match status" value="1"/>
</dbReference>
<dbReference type="PRINTS" id="PR00455">
    <property type="entry name" value="HTHTETR"/>
</dbReference>
<evidence type="ECO:0000256" key="3">
    <source>
        <dbReference type="PROSITE-ProRule" id="PRU00335"/>
    </source>
</evidence>
<proteinExistence type="predicted"/>